<dbReference type="Proteomes" id="UP000831304">
    <property type="component" value="Chromosome"/>
</dbReference>
<dbReference type="InterPro" id="IPR050879">
    <property type="entry name" value="Acyltransferase_3"/>
</dbReference>
<dbReference type="RefSeq" id="WP_243568855.1">
    <property type="nucleotide sequence ID" value="NZ_BAAARD010000006.1"/>
</dbReference>
<organism evidence="4 5">
    <name type="scientific">Agromyces soli</name>
    <dbReference type="NCBI Taxonomy" id="659012"/>
    <lineage>
        <taxon>Bacteria</taxon>
        <taxon>Bacillati</taxon>
        <taxon>Actinomycetota</taxon>
        <taxon>Actinomycetes</taxon>
        <taxon>Micrococcales</taxon>
        <taxon>Microbacteriaceae</taxon>
        <taxon>Agromyces</taxon>
    </lineage>
</organism>
<reference evidence="4 5" key="1">
    <citation type="submission" date="2022-03" db="EMBL/GenBank/DDBJ databases">
        <title>Agromyces sp. isolated from the gut of P. brevitarsis seulensis larvae.</title>
        <authorList>
            <person name="Won M."/>
            <person name="Kwon S.-W."/>
        </authorList>
    </citation>
    <scope>NUCLEOTIDE SEQUENCE [LARGE SCALE GENOMIC DNA]</scope>
    <source>
        <strain evidence="4 5">KACC 16215</strain>
    </source>
</reference>
<dbReference type="PANTHER" id="PTHR23028">
    <property type="entry name" value="ACETYLTRANSFERASE"/>
    <property type="match status" value="1"/>
</dbReference>
<feature type="transmembrane region" description="Helical" evidence="1">
    <location>
        <begin position="391"/>
        <end position="414"/>
    </location>
</feature>
<protein>
    <submittedName>
        <fullName evidence="4">Acyltransferase</fullName>
    </submittedName>
</protein>
<keyword evidence="1" id="KW-0812">Transmembrane</keyword>
<proteinExistence type="predicted"/>
<feature type="transmembrane region" description="Helical" evidence="1">
    <location>
        <begin position="162"/>
        <end position="179"/>
    </location>
</feature>
<evidence type="ECO:0000313" key="4">
    <source>
        <dbReference type="EMBL" id="UOE26015.1"/>
    </source>
</evidence>
<gene>
    <name evidence="4" type="ORF">MTP13_17155</name>
</gene>
<feature type="transmembrane region" description="Helical" evidence="1">
    <location>
        <begin position="191"/>
        <end position="209"/>
    </location>
</feature>
<dbReference type="InterPro" id="IPR002656">
    <property type="entry name" value="Acyl_transf_3_dom"/>
</dbReference>
<feature type="transmembrane region" description="Helical" evidence="1">
    <location>
        <begin position="90"/>
        <end position="110"/>
    </location>
</feature>
<evidence type="ECO:0000313" key="5">
    <source>
        <dbReference type="Proteomes" id="UP000831304"/>
    </source>
</evidence>
<keyword evidence="1" id="KW-1133">Transmembrane helix</keyword>
<accession>A0ABY4ASN5</accession>
<dbReference type="Pfam" id="PF01757">
    <property type="entry name" value="Acyl_transf_3"/>
    <property type="match status" value="1"/>
</dbReference>
<dbReference type="EMBL" id="CP094533">
    <property type="protein sequence ID" value="UOE26015.1"/>
    <property type="molecule type" value="Genomic_DNA"/>
</dbReference>
<dbReference type="PANTHER" id="PTHR23028:SF53">
    <property type="entry name" value="ACYL_TRANSF_3 DOMAIN-CONTAINING PROTEIN"/>
    <property type="match status" value="1"/>
</dbReference>
<evidence type="ECO:0000259" key="2">
    <source>
        <dbReference type="Pfam" id="PF01757"/>
    </source>
</evidence>
<feature type="transmembrane region" description="Helical" evidence="1">
    <location>
        <begin position="26"/>
        <end position="43"/>
    </location>
</feature>
<keyword evidence="1" id="KW-0472">Membrane</keyword>
<feature type="transmembrane region" description="Helical" evidence="1">
    <location>
        <begin position="49"/>
        <end position="69"/>
    </location>
</feature>
<sequence>MTRSATMNTPGEAAVRPVRSGFRADIQGLRAFAVVVVVLDHLFRWPSGGFIGVDVFFVISGYLITSHILRELERTERLSLSGFYRRRIRRIAPAATVVILVTVAVSALILPRSRAVSVAIDGIWAFFFGANWRSMSVGTDYFQLGQLPSPLQHYWSLSVEEQFYFVWPLLTMIVFLVALRRWGGATSARRAVVATYAVLVVASFVWAVVETAQNPTVAYFSTFSRAWELGVGALLAAVLTRSLTIPFGWRITLAWAGLAGLVASVFLIDSASVFPAPTVALPVLATVAVIAAGVGSSAEPRYDRALWPLTNRISTYVGAISYSVYLWHFPVIVLLVSFVPQGSRRYFALALALTAVLSVLSYHFVEEPVRRSNWLLPGSPPRRQRRSRLQVAATAVGITALVVAMGLGAVRLAMPGDARTTADASASCFGAAAAPGAGNACEENRAGGLADVAPSLDDLAEDTAGGYSCWRPEGGELKTCTFGSEAADALKVALVGDSHAAALLPALLGEAEGLGWSLDTYTGYGCQWRDQPEVSDCDRVADEVQDRLVSGGYDLIITTAARWATEDAPPESFSSRWEAAEAAGAAVVVVAAAPTVPESVLACLTRVGATPEECATPRTDALQPDDVELVAARDAGADVVDMTDFYCTDEVCPAVIGGVIVARDAAGHITGTYMKSMAPFLIERIRAAAGI</sequence>
<feature type="transmembrane region" description="Helical" evidence="1">
    <location>
        <begin position="247"/>
        <end position="268"/>
    </location>
</feature>
<feature type="transmembrane region" description="Helical" evidence="1">
    <location>
        <begin position="316"/>
        <end position="340"/>
    </location>
</feature>
<dbReference type="InterPro" id="IPR043968">
    <property type="entry name" value="SGNH"/>
</dbReference>
<dbReference type="GO" id="GO:0016746">
    <property type="term" value="F:acyltransferase activity"/>
    <property type="evidence" value="ECO:0007669"/>
    <property type="project" value="UniProtKB-KW"/>
</dbReference>
<feature type="transmembrane region" description="Helical" evidence="1">
    <location>
        <begin position="274"/>
        <end position="295"/>
    </location>
</feature>
<keyword evidence="5" id="KW-1185">Reference proteome</keyword>
<keyword evidence="4" id="KW-0012">Acyltransferase</keyword>
<feature type="transmembrane region" description="Helical" evidence="1">
    <location>
        <begin position="221"/>
        <end position="240"/>
    </location>
</feature>
<dbReference type="Pfam" id="PF19040">
    <property type="entry name" value="SGNH"/>
    <property type="match status" value="1"/>
</dbReference>
<evidence type="ECO:0000259" key="3">
    <source>
        <dbReference type="Pfam" id="PF19040"/>
    </source>
</evidence>
<keyword evidence="4" id="KW-0808">Transferase</keyword>
<evidence type="ECO:0000256" key="1">
    <source>
        <dbReference type="SAM" id="Phobius"/>
    </source>
</evidence>
<feature type="transmembrane region" description="Helical" evidence="1">
    <location>
        <begin position="346"/>
        <end position="365"/>
    </location>
</feature>
<name>A0ABY4ASN5_9MICO</name>
<feature type="domain" description="SGNH" evidence="3">
    <location>
        <begin position="476"/>
        <end position="681"/>
    </location>
</feature>
<feature type="domain" description="Acyltransferase 3" evidence="2">
    <location>
        <begin position="24"/>
        <end position="362"/>
    </location>
</feature>